<comment type="catalytic activity">
    <reaction evidence="1">
        <text>ATP + protein L-histidine = ADP + protein N-phospho-L-histidine.</text>
        <dbReference type="EC" id="2.7.13.3"/>
    </reaction>
</comment>
<evidence type="ECO:0000256" key="1">
    <source>
        <dbReference type="ARBA" id="ARBA00000085"/>
    </source>
</evidence>
<comment type="caution">
    <text evidence="13">The sequence shown here is derived from an EMBL/GenBank/DDBJ whole genome shotgun (WGS) entry which is preliminary data.</text>
</comment>
<dbReference type="GO" id="GO:0016301">
    <property type="term" value="F:kinase activity"/>
    <property type="evidence" value="ECO:0007669"/>
    <property type="project" value="UniProtKB-KW"/>
</dbReference>
<proteinExistence type="predicted"/>
<name>A0ABV1P2S1_9ACTN</name>
<evidence type="ECO:0000256" key="10">
    <source>
        <dbReference type="ARBA" id="ARBA00039401"/>
    </source>
</evidence>
<dbReference type="PANTHER" id="PTHR42878:SF7">
    <property type="entry name" value="SENSOR HISTIDINE KINASE GLRK"/>
    <property type="match status" value="1"/>
</dbReference>
<reference evidence="13 14" key="1">
    <citation type="submission" date="2024-02" db="EMBL/GenBank/DDBJ databases">
        <title>Full genome sequence of Nocardioides kribbensis.</title>
        <authorList>
            <person name="Poletto B.L."/>
            <person name="Silva G."/>
            <person name="Galante D."/>
            <person name="Campos K.R."/>
            <person name="Santos M.B.N."/>
            <person name="Sacchi C.T."/>
        </authorList>
    </citation>
    <scope>NUCLEOTIDE SEQUENCE [LARGE SCALE GENOMIC DNA]</scope>
    <source>
        <strain evidence="13 14">O4R</strain>
    </source>
</reference>
<dbReference type="InterPro" id="IPR004358">
    <property type="entry name" value="Sig_transdc_His_kin-like_C"/>
</dbReference>
<dbReference type="InterPro" id="IPR050351">
    <property type="entry name" value="BphY/WalK/GraS-like"/>
</dbReference>
<evidence type="ECO:0000259" key="12">
    <source>
        <dbReference type="PROSITE" id="PS50109"/>
    </source>
</evidence>
<dbReference type="PRINTS" id="PR00344">
    <property type="entry name" value="BCTRLSENSOR"/>
</dbReference>
<gene>
    <name evidence="13" type="ORF">V6R90_17275</name>
</gene>
<dbReference type="EMBL" id="JBEGDP010000027">
    <property type="protein sequence ID" value="MEQ7849034.1"/>
    <property type="molecule type" value="Genomic_DNA"/>
</dbReference>
<dbReference type="SMART" id="SM00387">
    <property type="entry name" value="HATPase_c"/>
    <property type="match status" value="1"/>
</dbReference>
<keyword evidence="5" id="KW-0808">Transferase</keyword>
<keyword evidence="8" id="KW-0067">ATP-binding</keyword>
<evidence type="ECO:0000256" key="9">
    <source>
        <dbReference type="ARBA" id="ARBA00023012"/>
    </source>
</evidence>
<dbReference type="Proteomes" id="UP001482520">
    <property type="component" value="Unassembled WGS sequence"/>
</dbReference>
<sequence>MADAAAPAGQDALGRRLEAARADGPVSREGLGAVAAEWLRGALGTDSAWFQQPGGGSAPVAAWAELGAEPADDRRTTTANPTLHDHRGRPRAMGALGAVTVQEAGAPDLGHLVTWSRAPRAWTAADRRLLRQAADGLALALDGVTAPSEADRAAEDLDARTTAAVTLLSHELRTPLTVLMVAVEMLLDGRPGPLTPQQQRVLERMQAATERLGRVATDAVALVSAGTDAGDAGAADGPGARPSTDLDRVLDLVAETASGRTYRHGHRIAVRRAPTPPGLVVLAPAAEVREVLERVVDNAAKFSAAGTDVFVASWLVDEATVEIIVSDSGQGIPPEDVAALGRPFAKSSLSLHREDQGLGLGLAAAQRMAEAWGGSIELDARPGEGVTVVVRMPGGVLAVPRG</sequence>
<keyword evidence="6" id="KW-0547">Nucleotide-binding</keyword>
<dbReference type="Gene3D" id="1.10.287.130">
    <property type="match status" value="1"/>
</dbReference>
<accession>A0ABV1P2S1</accession>
<evidence type="ECO:0000256" key="8">
    <source>
        <dbReference type="ARBA" id="ARBA00022840"/>
    </source>
</evidence>
<dbReference type="Pfam" id="PF02518">
    <property type="entry name" value="HATPase_c"/>
    <property type="match status" value="1"/>
</dbReference>
<evidence type="ECO:0000313" key="13">
    <source>
        <dbReference type="EMBL" id="MEQ7849034.1"/>
    </source>
</evidence>
<evidence type="ECO:0000256" key="2">
    <source>
        <dbReference type="ARBA" id="ARBA00004236"/>
    </source>
</evidence>
<dbReference type="SMART" id="SM00388">
    <property type="entry name" value="HisKA"/>
    <property type="match status" value="1"/>
</dbReference>
<organism evidence="13 14">
    <name type="scientific">Nocardioides kribbensis</name>
    <dbReference type="NCBI Taxonomy" id="305517"/>
    <lineage>
        <taxon>Bacteria</taxon>
        <taxon>Bacillati</taxon>
        <taxon>Actinomycetota</taxon>
        <taxon>Actinomycetes</taxon>
        <taxon>Propionibacteriales</taxon>
        <taxon>Nocardioidaceae</taxon>
        <taxon>Nocardioides</taxon>
    </lineage>
</organism>
<protein>
    <recommendedName>
        <fullName evidence="10">Sensor-like histidine kinase SenX3</fullName>
        <ecNumber evidence="3">2.7.13.3</ecNumber>
    </recommendedName>
</protein>
<dbReference type="PROSITE" id="PS50109">
    <property type="entry name" value="HIS_KIN"/>
    <property type="match status" value="1"/>
</dbReference>
<dbReference type="PANTHER" id="PTHR42878">
    <property type="entry name" value="TWO-COMPONENT HISTIDINE KINASE"/>
    <property type="match status" value="1"/>
</dbReference>
<dbReference type="RefSeq" id="WP_349506639.1">
    <property type="nucleotide sequence ID" value="NZ_JBEFDI010000638.1"/>
</dbReference>
<feature type="domain" description="Histidine kinase" evidence="12">
    <location>
        <begin position="167"/>
        <end position="396"/>
    </location>
</feature>
<evidence type="ECO:0000256" key="11">
    <source>
        <dbReference type="SAM" id="MobiDB-lite"/>
    </source>
</evidence>
<dbReference type="SUPFAM" id="SSF47384">
    <property type="entry name" value="Homodimeric domain of signal transducing histidine kinase"/>
    <property type="match status" value="1"/>
</dbReference>
<dbReference type="Pfam" id="PF00512">
    <property type="entry name" value="HisKA"/>
    <property type="match status" value="1"/>
</dbReference>
<dbReference type="SUPFAM" id="SSF55874">
    <property type="entry name" value="ATPase domain of HSP90 chaperone/DNA topoisomerase II/histidine kinase"/>
    <property type="match status" value="1"/>
</dbReference>
<dbReference type="InterPro" id="IPR003594">
    <property type="entry name" value="HATPase_dom"/>
</dbReference>
<keyword evidence="9" id="KW-0902">Two-component regulatory system</keyword>
<dbReference type="InterPro" id="IPR005467">
    <property type="entry name" value="His_kinase_dom"/>
</dbReference>
<dbReference type="InterPro" id="IPR036097">
    <property type="entry name" value="HisK_dim/P_sf"/>
</dbReference>
<evidence type="ECO:0000256" key="5">
    <source>
        <dbReference type="ARBA" id="ARBA00022679"/>
    </source>
</evidence>
<keyword evidence="7 13" id="KW-0418">Kinase</keyword>
<keyword evidence="4" id="KW-0597">Phosphoprotein</keyword>
<evidence type="ECO:0000313" key="14">
    <source>
        <dbReference type="Proteomes" id="UP001482520"/>
    </source>
</evidence>
<dbReference type="CDD" id="cd00082">
    <property type="entry name" value="HisKA"/>
    <property type="match status" value="1"/>
</dbReference>
<dbReference type="InterPro" id="IPR036890">
    <property type="entry name" value="HATPase_C_sf"/>
</dbReference>
<dbReference type="CDD" id="cd00075">
    <property type="entry name" value="HATPase"/>
    <property type="match status" value="1"/>
</dbReference>
<keyword evidence="14" id="KW-1185">Reference proteome</keyword>
<evidence type="ECO:0000256" key="3">
    <source>
        <dbReference type="ARBA" id="ARBA00012438"/>
    </source>
</evidence>
<feature type="region of interest" description="Disordered" evidence="11">
    <location>
        <begin position="69"/>
        <end position="90"/>
    </location>
</feature>
<comment type="subcellular location">
    <subcellularLocation>
        <location evidence="2">Cell membrane</location>
    </subcellularLocation>
</comment>
<evidence type="ECO:0000256" key="6">
    <source>
        <dbReference type="ARBA" id="ARBA00022741"/>
    </source>
</evidence>
<evidence type="ECO:0000256" key="4">
    <source>
        <dbReference type="ARBA" id="ARBA00022553"/>
    </source>
</evidence>
<dbReference type="InterPro" id="IPR003661">
    <property type="entry name" value="HisK_dim/P_dom"/>
</dbReference>
<evidence type="ECO:0000256" key="7">
    <source>
        <dbReference type="ARBA" id="ARBA00022777"/>
    </source>
</evidence>
<dbReference type="Gene3D" id="3.30.565.10">
    <property type="entry name" value="Histidine kinase-like ATPase, C-terminal domain"/>
    <property type="match status" value="1"/>
</dbReference>
<dbReference type="EC" id="2.7.13.3" evidence="3"/>